<keyword evidence="3" id="KW-1185">Reference proteome</keyword>
<evidence type="ECO:0000313" key="3">
    <source>
        <dbReference type="Proteomes" id="UP000216725"/>
    </source>
</evidence>
<evidence type="ECO:0000259" key="1">
    <source>
        <dbReference type="Pfam" id="PF13460"/>
    </source>
</evidence>
<dbReference type="Pfam" id="PF13460">
    <property type="entry name" value="NAD_binding_10"/>
    <property type="match status" value="1"/>
</dbReference>
<dbReference type="CDD" id="cd05244">
    <property type="entry name" value="BVR-B_like_SDR_a"/>
    <property type="match status" value="1"/>
</dbReference>
<dbReference type="AlphaFoldDB" id="A0A261F2L4"/>
<gene>
    <name evidence="2" type="ORF">PSRA_0176</name>
</gene>
<evidence type="ECO:0000313" key="2">
    <source>
        <dbReference type="EMBL" id="OZG53369.1"/>
    </source>
</evidence>
<accession>A0A261F2L4</accession>
<dbReference type="InterPro" id="IPR036291">
    <property type="entry name" value="NAD(P)-bd_dom_sf"/>
</dbReference>
<organism evidence="2 3">
    <name type="scientific">Pseudoscardovia radai</name>
    <dbReference type="NCBI Taxonomy" id="987066"/>
    <lineage>
        <taxon>Bacteria</taxon>
        <taxon>Bacillati</taxon>
        <taxon>Actinomycetota</taxon>
        <taxon>Actinomycetes</taxon>
        <taxon>Bifidobacteriales</taxon>
        <taxon>Bifidobacteriaceae</taxon>
        <taxon>Pseudoscardovia</taxon>
    </lineage>
</organism>
<comment type="caution">
    <text evidence="2">The sequence shown here is derived from an EMBL/GenBank/DDBJ whole genome shotgun (WGS) entry which is preliminary data.</text>
</comment>
<dbReference type="PANTHER" id="PTHR43355">
    <property type="entry name" value="FLAVIN REDUCTASE (NADPH)"/>
    <property type="match status" value="1"/>
</dbReference>
<dbReference type="PANTHER" id="PTHR43355:SF2">
    <property type="entry name" value="FLAVIN REDUCTASE (NADPH)"/>
    <property type="match status" value="1"/>
</dbReference>
<sequence>MKIAVVAANGKAGRLIVEEAVNRGMDVTAIVRGENKTVAPKTITKDLFDLTSEDLKGFEAVVDAFGNWTPDAIHLIPEATVHMAKVLSGSDARLLVVGGAGSLYVDPEHTKTVVDVTPFPEAAMPVVNGHGKALEELRKFDDVNWTYVSPAGDFQADGERTGKYILGGEELVLNSKGESVISYADYAIAMVDEIESGKHIKERISVVGE</sequence>
<dbReference type="Gene3D" id="3.40.50.720">
    <property type="entry name" value="NAD(P)-binding Rossmann-like Domain"/>
    <property type="match status" value="1"/>
</dbReference>
<protein>
    <submittedName>
        <fullName evidence="2">NADH-flavin reductase</fullName>
    </submittedName>
</protein>
<dbReference type="RefSeq" id="WP_094659973.1">
    <property type="nucleotide sequence ID" value="NZ_MWWR01000002.1"/>
</dbReference>
<reference evidence="2 3" key="1">
    <citation type="journal article" date="2017" name="BMC Genomics">
        <title>Comparative genomic and phylogenomic analyses of the Bifidobacteriaceae family.</title>
        <authorList>
            <person name="Lugli G.A."/>
            <person name="Milani C."/>
            <person name="Turroni F."/>
            <person name="Duranti S."/>
            <person name="Mancabelli L."/>
            <person name="Mangifesta M."/>
            <person name="Ferrario C."/>
            <person name="Modesto M."/>
            <person name="Mattarelli P."/>
            <person name="Jiri K."/>
            <person name="van Sinderen D."/>
            <person name="Ventura M."/>
        </authorList>
    </citation>
    <scope>NUCLEOTIDE SEQUENCE [LARGE SCALE GENOMIC DNA]</scope>
    <source>
        <strain evidence="2 3">DSM 24742</strain>
    </source>
</reference>
<dbReference type="OrthoDB" id="3191258at2"/>
<dbReference type="EMBL" id="MWWR01000002">
    <property type="protein sequence ID" value="OZG53369.1"/>
    <property type="molecule type" value="Genomic_DNA"/>
</dbReference>
<name>A0A261F2L4_9BIFI</name>
<dbReference type="SUPFAM" id="SSF51735">
    <property type="entry name" value="NAD(P)-binding Rossmann-fold domains"/>
    <property type="match status" value="1"/>
</dbReference>
<dbReference type="InterPro" id="IPR051606">
    <property type="entry name" value="Polyketide_Oxido-like"/>
</dbReference>
<dbReference type="Proteomes" id="UP000216725">
    <property type="component" value="Unassembled WGS sequence"/>
</dbReference>
<feature type="domain" description="NAD(P)-binding" evidence="1">
    <location>
        <begin position="8"/>
        <end position="192"/>
    </location>
</feature>
<dbReference type="InterPro" id="IPR016040">
    <property type="entry name" value="NAD(P)-bd_dom"/>
</dbReference>
<dbReference type="GO" id="GO:0016646">
    <property type="term" value="F:oxidoreductase activity, acting on the CH-NH group of donors, NAD or NADP as acceptor"/>
    <property type="evidence" value="ECO:0007669"/>
    <property type="project" value="TreeGrafter"/>
</dbReference>
<proteinExistence type="predicted"/>